<reference evidence="2" key="1">
    <citation type="submission" date="2016-10" db="EMBL/GenBank/DDBJ databases">
        <authorList>
            <person name="Varghese N."/>
            <person name="Submissions S."/>
        </authorList>
    </citation>
    <scope>NUCLEOTIDE SEQUENCE [LARGE SCALE GENOMIC DNA]</scope>
    <source>
        <strain evidence="2">CGMCC 4.6609</strain>
    </source>
</reference>
<dbReference type="AlphaFoldDB" id="A0A1H0X3V5"/>
<dbReference type="EMBL" id="FNIX01000031">
    <property type="protein sequence ID" value="SDP97405.1"/>
    <property type="molecule type" value="Genomic_DNA"/>
</dbReference>
<evidence type="ECO:0000313" key="1">
    <source>
        <dbReference type="EMBL" id="SDP97405.1"/>
    </source>
</evidence>
<keyword evidence="2" id="KW-1185">Reference proteome</keyword>
<dbReference type="RefSeq" id="WP_176960174.1">
    <property type="nucleotide sequence ID" value="NZ_FNIX01000031.1"/>
</dbReference>
<sequence length="49" mass="5815">MAFRRCNVSHQDDLVLPELMSDPRYTFQDVLDGQITWEQLENDDHSYVS</sequence>
<evidence type="ECO:0000313" key="2">
    <source>
        <dbReference type="Proteomes" id="UP000199691"/>
    </source>
</evidence>
<protein>
    <submittedName>
        <fullName evidence="1">Uncharacterized protein</fullName>
    </submittedName>
</protein>
<organism evidence="1 2">
    <name type="scientific">Lentzea jiangxiensis</name>
    <dbReference type="NCBI Taxonomy" id="641025"/>
    <lineage>
        <taxon>Bacteria</taxon>
        <taxon>Bacillati</taxon>
        <taxon>Actinomycetota</taxon>
        <taxon>Actinomycetes</taxon>
        <taxon>Pseudonocardiales</taxon>
        <taxon>Pseudonocardiaceae</taxon>
        <taxon>Lentzea</taxon>
    </lineage>
</organism>
<proteinExistence type="predicted"/>
<dbReference type="Proteomes" id="UP000199691">
    <property type="component" value="Unassembled WGS sequence"/>
</dbReference>
<name>A0A1H0X3V5_9PSEU</name>
<accession>A0A1H0X3V5</accession>
<gene>
    <name evidence="1" type="ORF">SAMN05421507_1315</name>
</gene>